<name>W4KGE9_HETIT</name>
<proteinExistence type="predicted"/>
<feature type="transmembrane region" description="Helical" evidence="2">
    <location>
        <begin position="105"/>
        <end position="123"/>
    </location>
</feature>
<evidence type="ECO:0000256" key="1">
    <source>
        <dbReference type="SAM" id="MobiDB-lite"/>
    </source>
</evidence>
<keyword evidence="2" id="KW-0472">Membrane</keyword>
<feature type="transmembrane region" description="Helical" evidence="2">
    <location>
        <begin position="170"/>
        <end position="196"/>
    </location>
</feature>
<keyword evidence="2" id="KW-1133">Transmembrane helix</keyword>
<dbReference type="PANTHER" id="PTHR37846:SF1">
    <property type="entry name" value="DEACETYLASE-LIKE PROTEIN"/>
    <property type="match status" value="1"/>
</dbReference>
<feature type="region of interest" description="Disordered" evidence="1">
    <location>
        <begin position="1"/>
        <end position="25"/>
    </location>
</feature>
<sequence length="203" mass="23296">MSRKSKTKTKNSSPPSSKFEVPEEEQWRLIRESGILKRASGTPSFVETKSDQIIHAEAIEDDDEEWPLAEEIFAATTIAIPMSFLLLLMYILIHFQYGQQPRYSVILERMLSGVPILSVFIFYTNRHKRDQRAQFLLFIISVVAGARMIHQVNYGSWLNNMQQCPPLGTLWVYTIVQLDLGPAVTSLLVVGTWTWWTGMNLVF</sequence>
<dbReference type="GeneID" id="20670107"/>
<feature type="transmembrane region" description="Helical" evidence="2">
    <location>
        <begin position="135"/>
        <end position="150"/>
    </location>
</feature>
<dbReference type="RefSeq" id="XP_009544058.1">
    <property type="nucleotide sequence ID" value="XM_009545763.1"/>
</dbReference>
<evidence type="ECO:0000313" key="5">
    <source>
        <dbReference type="Proteomes" id="UP000030671"/>
    </source>
</evidence>
<evidence type="ECO:0000313" key="4">
    <source>
        <dbReference type="EMBL" id="ETW84380.1"/>
    </source>
</evidence>
<dbReference type="eggNOG" id="ENOG502S6U5">
    <property type="taxonomic scope" value="Eukaryota"/>
</dbReference>
<evidence type="ECO:0000256" key="2">
    <source>
        <dbReference type="SAM" id="Phobius"/>
    </source>
</evidence>
<evidence type="ECO:0000259" key="3">
    <source>
        <dbReference type="Pfam" id="PF24841"/>
    </source>
</evidence>
<dbReference type="InterPro" id="IPR056136">
    <property type="entry name" value="DUF7719"/>
</dbReference>
<feature type="transmembrane region" description="Helical" evidence="2">
    <location>
        <begin position="72"/>
        <end position="93"/>
    </location>
</feature>
<dbReference type="OrthoDB" id="5597489at2759"/>
<dbReference type="PANTHER" id="PTHR37846">
    <property type="entry name" value="YALI0B21296P"/>
    <property type="match status" value="1"/>
</dbReference>
<dbReference type="AlphaFoldDB" id="W4KGE9"/>
<keyword evidence="2" id="KW-0812">Transmembrane</keyword>
<protein>
    <recommendedName>
        <fullName evidence="3">DUF7719 domain-containing protein</fullName>
    </recommendedName>
</protein>
<gene>
    <name evidence="4" type="ORF">HETIRDRAFT_314245</name>
</gene>
<dbReference type="Proteomes" id="UP000030671">
    <property type="component" value="Unassembled WGS sequence"/>
</dbReference>
<dbReference type="KEGG" id="hir:HETIRDRAFT_314245"/>
<feature type="domain" description="DUF7719" evidence="3">
    <location>
        <begin position="134"/>
        <end position="200"/>
    </location>
</feature>
<dbReference type="Pfam" id="PF24841">
    <property type="entry name" value="DUF7719"/>
    <property type="match status" value="1"/>
</dbReference>
<keyword evidence="5" id="KW-1185">Reference proteome</keyword>
<dbReference type="HOGENOM" id="CLU_074873_1_0_1"/>
<dbReference type="STRING" id="747525.W4KGE9"/>
<accession>W4KGE9</accession>
<organism evidence="4 5">
    <name type="scientific">Heterobasidion irregulare (strain TC 32-1)</name>
    <dbReference type="NCBI Taxonomy" id="747525"/>
    <lineage>
        <taxon>Eukaryota</taxon>
        <taxon>Fungi</taxon>
        <taxon>Dikarya</taxon>
        <taxon>Basidiomycota</taxon>
        <taxon>Agaricomycotina</taxon>
        <taxon>Agaricomycetes</taxon>
        <taxon>Russulales</taxon>
        <taxon>Bondarzewiaceae</taxon>
        <taxon>Heterobasidion</taxon>
        <taxon>Heterobasidion annosum species complex</taxon>
    </lineage>
</organism>
<reference evidence="4 5" key="1">
    <citation type="journal article" date="2012" name="New Phytol.">
        <title>Insight into trade-off between wood decay and parasitism from the genome of a fungal forest pathogen.</title>
        <authorList>
            <person name="Olson A."/>
            <person name="Aerts A."/>
            <person name="Asiegbu F."/>
            <person name="Belbahri L."/>
            <person name="Bouzid O."/>
            <person name="Broberg A."/>
            <person name="Canback B."/>
            <person name="Coutinho P.M."/>
            <person name="Cullen D."/>
            <person name="Dalman K."/>
            <person name="Deflorio G."/>
            <person name="van Diepen L.T."/>
            <person name="Dunand C."/>
            <person name="Duplessis S."/>
            <person name="Durling M."/>
            <person name="Gonthier P."/>
            <person name="Grimwood J."/>
            <person name="Fossdal C.G."/>
            <person name="Hansson D."/>
            <person name="Henrissat B."/>
            <person name="Hietala A."/>
            <person name="Himmelstrand K."/>
            <person name="Hoffmeister D."/>
            <person name="Hogberg N."/>
            <person name="James T.Y."/>
            <person name="Karlsson M."/>
            <person name="Kohler A."/>
            <person name="Kues U."/>
            <person name="Lee Y.H."/>
            <person name="Lin Y.C."/>
            <person name="Lind M."/>
            <person name="Lindquist E."/>
            <person name="Lombard V."/>
            <person name="Lucas S."/>
            <person name="Lunden K."/>
            <person name="Morin E."/>
            <person name="Murat C."/>
            <person name="Park J."/>
            <person name="Raffaello T."/>
            <person name="Rouze P."/>
            <person name="Salamov A."/>
            <person name="Schmutz J."/>
            <person name="Solheim H."/>
            <person name="Stahlberg J."/>
            <person name="Velez H."/>
            <person name="de Vries R.P."/>
            <person name="Wiebenga A."/>
            <person name="Woodward S."/>
            <person name="Yakovlev I."/>
            <person name="Garbelotto M."/>
            <person name="Martin F."/>
            <person name="Grigoriev I.V."/>
            <person name="Stenlid J."/>
        </authorList>
    </citation>
    <scope>NUCLEOTIDE SEQUENCE [LARGE SCALE GENOMIC DNA]</scope>
    <source>
        <strain evidence="4 5">TC 32-1</strain>
    </source>
</reference>
<dbReference type="InParanoid" id="W4KGE9"/>
<dbReference type="EMBL" id="KI925456">
    <property type="protein sequence ID" value="ETW84380.1"/>
    <property type="molecule type" value="Genomic_DNA"/>
</dbReference>